<evidence type="ECO:0000313" key="3">
    <source>
        <dbReference type="Proteomes" id="UP000176185"/>
    </source>
</evidence>
<dbReference type="InterPro" id="IPR012337">
    <property type="entry name" value="RNaseH-like_sf"/>
</dbReference>
<dbReference type="EMBL" id="MEWX01000021">
    <property type="protein sequence ID" value="OGC80470.1"/>
    <property type="molecule type" value="Genomic_DNA"/>
</dbReference>
<comment type="caution">
    <text evidence="2">The sequence shown here is derived from an EMBL/GenBank/DDBJ whole genome shotgun (WGS) entry which is preliminary data.</text>
</comment>
<protein>
    <recommendedName>
        <fullName evidence="1">YprB ribonuclease H-like domain-containing protein</fullName>
    </recommendedName>
</protein>
<dbReference type="SUPFAM" id="SSF53098">
    <property type="entry name" value="Ribonuclease H-like"/>
    <property type="match status" value="1"/>
</dbReference>
<dbReference type="GO" id="GO:0003676">
    <property type="term" value="F:nucleic acid binding"/>
    <property type="evidence" value="ECO:0007669"/>
    <property type="project" value="InterPro"/>
</dbReference>
<dbReference type="Gene3D" id="3.30.420.10">
    <property type="entry name" value="Ribonuclease H-like superfamily/Ribonuclease H"/>
    <property type="match status" value="1"/>
</dbReference>
<name>A0A1F4XFN8_9BACT</name>
<dbReference type="Proteomes" id="UP000176185">
    <property type="component" value="Unassembled WGS sequence"/>
</dbReference>
<dbReference type="InterPro" id="IPR038720">
    <property type="entry name" value="YprB_RNase_H-like_dom"/>
</dbReference>
<dbReference type="InterPro" id="IPR036397">
    <property type="entry name" value="RNaseH_sf"/>
</dbReference>
<evidence type="ECO:0000259" key="1">
    <source>
        <dbReference type="Pfam" id="PF13482"/>
    </source>
</evidence>
<evidence type="ECO:0000313" key="2">
    <source>
        <dbReference type="EMBL" id="OGC80470.1"/>
    </source>
</evidence>
<reference evidence="2 3" key="1">
    <citation type="journal article" date="2016" name="Nat. Commun.">
        <title>Thousands of microbial genomes shed light on interconnected biogeochemical processes in an aquifer system.</title>
        <authorList>
            <person name="Anantharaman K."/>
            <person name="Brown C.T."/>
            <person name="Hug L.A."/>
            <person name="Sharon I."/>
            <person name="Castelle C.J."/>
            <person name="Probst A.J."/>
            <person name="Thomas B.C."/>
            <person name="Singh A."/>
            <person name="Wilkins M.J."/>
            <person name="Karaoz U."/>
            <person name="Brodie E.L."/>
            <person name="Williams K.H."/>
            <person name="Hubbard S.S."/>
            <person name="Banfield J.F."/>
        </authorList>
    </citation>
    <scope>NUCLEOTIDE SEQUENCE [LARGE SCALE GENOMIC DNA]</scope>
</reference>
<gene>
    <name evidence="2" type="ORF">A2943_02110</name>
</gene>
<feature type="domain" description="YprB ribonuclease H-like" evidence="1">
    <location>
        <begin position="6"/>
        <end position="152"/>
    </location>
</feature>
<proteinExistence type="predicted"/>
<dbReference type="STRING" id="1797243.A2943_02110"/>
<sequence length="191" mass="21820">MRRITFDIETAGGFAGSIPDLSEIELTIVGIHDSQTNEYSSFLKEELPKLWPLLESADLLVGYNSDHFDIPILNKYYSGDLTKIKSIDLLKEVKQVLNRRLKLDNLAEATLGQKKIGNGMEAVKWWGAGEIEKVRKYCLDDVRLTLELYEHAKKHGMLKYKDFDGVREIKLDTSDWEKENSSSALTHTLPF</sequence>
<dbReference type="Pfam" id="PF13482">
    <property type="entry name" value="RNase_H_2"/>
    <property type="match status" value="1"/>
</dbReference>
<accession>A0A1F4XFN8</accession>
<dbReference type="AlphaFoldDB" id="A0A1F4XFN8"/>
<organism evidence="2 3">
    <name type="scientific">Candidatus Adlerbacteria bacterium RIFCSPLOWO2_01_FULL_51_16</name>
    <dbReference type="NCBI Taxonomy" id="1797243"/>
    <lineage>
        <taxon>Bacteria</taxon>
        <taxon>Candidatus Adleribacteriota</taxon>
    </lineage>
</organism>